<organism evidence="1">
    <name type="scientific">Muribaculaceae bacterium Z82</name>
    <dbReference type="NCBI Taxonomy" id="2304548"/>
    <lineage>
        <taxon>Bacteria</taxon>
        <taxon>Pseudomonadati</taxon>
        <taxon>Bacteroidota</taxon>
        <taxon>Bacteroidia</taxon>
        <taxon>Bacteroidales</taxon>
        <taxon>Muribaculaceae</taxon>
    </lineage>
</organism>
<comment type="caution">
    <text evidence="1">The sequence shown here is derived from an EMBL/GenBank/DDBJ whole genome shotgun (WGS) entry which is preliminary data.</text>
</comment>
<evidence type="ECO:0008006" key="2">
    <source>
        <dbReference type="Google" id="ProtNLM"/>
    </source>
</evidence>
<gene>
    <name evidence="1" type="ORF">D1639_00225</name>
</gene>
<evidence type="ECO:0000313" key="1">
    <source>
        <dbReference type="EMBL" id="NBI33485.1"/>
    </source>
</evidence>
<dbReference type="EMBL" id="QWKH01000001">
    <property type="protein sequence ID" value="NBI33485.1"/>
    <property type="molecule type" value="Genomic_DNA"/>
</dbReference>
<dbReference type="AlphaFoldDB" id="A0A7C9N7R9"/>
<protein>
    <recommendedName>
        <fullName evidence="2">Cyanophycin synthase-like N-terminal domain-containing protein</fullName>
    </recommendedName>
</protein>
<reference evidence="1" key="1">
    <citation type="submission" date="2018-08" db="EMBL/GenBank/DDBJ databases">
        <title>Murine metabolic-syndrome-specific gut microbial biobank.</title>
        <authorList>
            <person name="Liu C."/>
        </authorList>
    </citation>
    <scope>NUCLEOTIDE SEQUENCE [LARGE SCALE GENOMIC DNA]</scope>
    <source>
        <strain evidence="1">Z82</strain>
    </source>
</reference>
<accession>A0A7C9N7R9</accession>
<name>A0A7C9N7R9_9BACT</name>
<sequence>MGSARFGAADAGLASAQPFSLGGGPRFAALPITVARIVVKRDRLVCDVRVTPGFSQEVTPRLAAAVRTRFPQIEGHACVNEVGDTFGAVMDRASIPHLVEHLAIQRQADAEETRVRAGRPGDRMAPFVGVTEWVDREAGIARVQLSYRDDLEVLQALRDAVAFVNAAL</sequence>
<proteinExistence type="predicted"/>